<gene>
    <name evidence="2" type="ORF">PHET_03355</name>
</gene>
<dbReference type="AlphaFoldDB" id="A0A8J4SRD7"/>
<comment type="caution">
    <text evidence="2">The sequence shown here is derived from an EMBL/GenBank/DDBJ whole genome shotgun (WGS) entry which is preliminary data.</text>
</comment>
<dbReference type="EMBL" id="LUCH01001356">
    <property type="protein sequence ID" value="KAF5403215.1"/>
    <property type="molecule type" value="Genomic_DNA"/>
</dbReference>
<protein>
    <submittedName>
        <fullName evidence="2">Uncharacterized protein</fullName>
    </submittedName>
</protein>
<feature type="region of interest" description="Disordered" evidence="1">
    <location>
        <begin position="1"/>
        <end position="28"/>
    </location>
</feature>
<dbReference type="Proteomes" id="UP000748531">
    <property type="component" value="Unassembled WGS sequence"/>
</dbReference>
<evidence type="ECO:0000313" key="2">
    <source>
        <dbReference type="EMBL" id="KAF5403215.1"/>
    </source>
</evidence>
<evidence type="ECO:0000256" key="1">
    <source>
        <dbReference type="SAM" id="MobiDB-lite"/>
    </source>
</evidence>
<evidence type="ECO:0000313" key="3">
    <source>
        <dbReference type="Proteomes" id="UP000748531"/>
    </source>
</evidence>
<organism evidence="2 3">
    <name type="scientific">Paragonimus heterotremus</name>
    <dbReference type="NCBI Taxonomy" id="100268"/>
    <lineage>
        <taxon>Eukaryota</taxon>
        <taxon>Metazoa</taxon>
        <taxon>Spiralia</taxon>
        <taxon>Lophotrochozoa</taxon>
        <taxon>Platyhelminthes</taxon>
        <taxon>Trematoda</taxon>
        <taxon>Digenea</taxon>
        <taxon>Plagiorchiida</taxon>
        <taxon>Troglotremata</taxon>
        <taxon>Troglotrematidae</taxon>
        <taxon>Paragonimus</taxon>
    </lineage>
</organism>
<reference evidence="2" key="1">
    <citation type="submission" date="2019-05" db="EMBL/GenBank/DDBJ databases">
        <title>Annotation for the trematode Paragonimus heterotremus.</title>
        <authorList>
            <person name="Choi Y.-J."/>
        </authorList>
    </citation>
    <scope>NUCLEOTIDE SEQUENCE</scope>
    <source>
        <strain evidence="2">LC</strain>
    </source>
</reference>
<accession>A0A8J4SRD7</accession>
<proteinExistence type="predicted"/>
<name>A0A8J4SRD7_9TREM</name>
<keyword evidence="3" id="KW-1185">Reference proteome</keyword>
<feature type="compositionally biased region" description="Polar residues" evidence="1">
    <location>
        <begin position="15"/>
        <end position="28"/>
    </location>
</feature>
<sequence>MSQAAAFRRPKEHSSAMSTGRTTVVPTTANDDEIKQATVNFYYYSGSHLSNESICRVRSRQRLIELKEKYTDEELQLGLLLAKHQTPTFQSAEGAARVNCGSINAAQREVILGMNPVSSDEWTLCIALPWRHPETKLPNNRMVAGKCLQNLNNRIIRDSDHGSSGGNFQAGTLLFIEAKPKCSKRAVQVTSINSEEVPRYTTRRSADYANDAQLYVFSSASQTRYGALAHAGFPPKCGSAVLCSRASWCWLPIHALNYMR</sequence>